<keyword evidence="2" id="KW-0175">Coiled coil</keyword>
<accession>A0A8S9SWM1</accession>
<dbReference type="GO" id="GO:0005886">
    <property type="term" value="C:plasma membrane"/>
    <property type="evidence" value="ECO:0007669"/>
    <property type="project" value="TreeGrafter"/>
</dbReference>
<dbReference type="EMBL" id="JHEG04000002">
    <property type="protein sequence ID" value="KAF3883752.1"/>
    <property type="molecule type" value="Genomic_DNA"/>
</dbReference>
<dbReference type="CDD" id="cd01949">
    <property type="entry name" value="GGDEF"/>
    <property type="match status" value="1"/>
</dbReference>
<evidence type="ECO:0000259" key="3">
    <source>
        <dbReference type="PROSITE" id="PS50110"/>
    </source>
</evidence>
<dbReference type="Proteomes" id="UP000029738">
    <property type="component" value="Unassembled WGS sequence"/>
</dbReference>
<organism evidence="5 6">
    <name type="scientific">Tolypothrix bouteillei VB521301</name>
    <dbReference type="NCBI Taxonomy" id="1479485"/>
    <lineage>
        <taxon>Bacteria</taxon>
        <taxon>Bacillati</taxon>
        <taxon>Cyanobacteriota</taxon>
        <taxon>Cyanophyceae</taxon>
        <taxon>Nostocales</taxon>
        <taxon>Tolypothrichaceae</taxon>
        <taxon>Tolypothrix</taxon>
    </lineage>
</organism>
<dbReference type="SMART" id="SM00267">
    <property type="entry name" value="GGDEF"/>
    <property type="match status" value="1"/>
</dbReference>
<keyword evidence="6" id="KW-1185">Reference proteome</keyword>
<evidence type="ECO:0000313" key="6">
    <source>
        <dbReference type="Proteomes" id="UP000029738"/>
    </source>
</evidence>
<protein>
    <submittedName>
        <fullName evidence="5">PleD family two-component system response regulator</fullName>
    </submittedName>
</protein>
<sequence>MRLFKPKNHLILVVDDFYDNLQLIATHLEQVGYKVTLASNGLEALKLLQVVKPDLILLDLMMPQMNGLEVCSKVKTAPDLAEIPIIFLTASNEQEHLVQAFEKGAVDYITKPFEGLELLARVRTHIELKSAREELKKLLHQQKELIQELERLAHTDSLTGVWNRRYLFTLVEQEFNRSRRYHHPFTVIMIDIDYFKKINDTYGHMIGDEVLIVMAQTVLNCLRSVDFFGRIGGEEFMVLLPETDSDAAVLVAERIRENVETTGILTQEQQIFITVSIGVATHKLEDETVNVIIQRADKALYQAKNFGRNQVVADT</sequence>
<proteinExistence type="predicted"/>
<gene>
    <name evidence="5" type="ORF">DA73_0400039170</name>
</gene>
<dbReference type="InterPro" id="IPR029787">
    <property type="entry name" value="Nucleotide_cyclase"/>
</dbReference>
<dbReference type="GO" id="GO:0052621">
    <property type="term" value="F:diguanylate cyclase activity"/>
    <property type="evidence" value="ECO:0007669"/>
    <property type="project" value="TreeGrafter"/>
</dbReference>
<dbReference type="Gene3D" id="3.30.70.270">
    <property type="match status" value="1"/>
</dbReference>
<dbReference type="InterPro" id="IPR000160">
    <property type="entry name" value="GGDEF_dom"/>
</dbReference>
<reference evidence="5" key="2">
    <citation type="submission" date="2019-11" db="EMBL/GenBank/DDBJ databases">
        <title>Improved Assembly of Tolypothrix boutellei genome.</title>
        <authorList>
            <person name="Sarangi A.N."/>
            <person name="Mukherjee M."/>
            <person name="Ghosh S."/>
            <person name="Singh D."/>
            <person name="Das A."/>
            <person name="Kant S."/>
            <person name="Prusty A."/>
            <person name="Tripathy S."/>
        </authorList>
    </citation>
    <scope>NUCLEOTIDE SEQUENCE</scope>
    <source>
        <strain evidence="5">VB521301</strain>
    </source>
</reference>
<dbReference type="FunFam" id="3.30.70.270:FF:000001">
    <property type="entry name" value="Diguanylate cyclase domain protein"/>
    <property type="match status" value="1"/>
</dbReference>
<dbReference type="GO" id="GO:1902201">
    <property type="term" value="P:negative regulation of bacterial-type flagellum-dependent cell motility"/>
    <property type="evidence" value="ECO:0007669"/>
    <property type="project" value="TreeGrafter"/>
</dbReference>
<evidence type="ECO:0000256" key="2">
    <source>
        <dbReference type="SAM" id="Coils"/>
    </source>
</evidence>
<dbReference type="CDD" id="cd19920">
    <property type="entry name" value="REC_PA4781-like"/>
    <property type="match status" value="1"/>
</dbReference>
<evidence type="ECO:0000256" key="1">
    <source>
        <dbReference type="PROSITE-ProRule" id="PRU00169"/>
    </source>
</evidence>
<feature type="domain" description="Response regulatory" evidence="3">
    <location>
        <begin position="10"/>
        <end position="126"/>
    </location>
</feature>
<dbReference type="GO" id="GO:0000160">
    <property type="term" value="P:phosphorelay signal transduction system"/>
    <property type="evidence" value="ECO:0007669"/>
    <property type="project" value="InterPro"/>
</dbReference>
<dbReference type="InterPro" id="IPR011006">
    <property type="entry name" value="CheY-like_superfamily"/>
</dbReference>
<feature type="coiled-coil region" evidence="2">
    <location>
        <begin position="128"/>
        <end position="155"/>
    </location>
</feature>
<dbReference type="Gene3D" id="3.40.50.2300">
    <property type="match status" value="1"/>
</dbReference>
<dbReference type="PROSITE" id="PS50887">
    <property type="entry name" value="GGDEF"/>
    <property type="match status" value="1"/>
</dbReference>
<dbReference type="SUPFAM" id="SSF52172">
    <property type="entry name" value="CheY-like"/>
    <property type="match status" value="1"/>
</dbReference>
<dbReference type="InterPro" id="IPR050469">
    <property type="entry name" value="Diguanylate_Cyclase"/>
</dbReference>
<dbReference type="RefSeq" id="WP_038080838.1">
    <property type="nucleotide sequence ID" value="NZ_JHEG04000002.1"/>
</dbReference>
<dbReference type="AlphaFoldDB" id="A0A8S9SWM1"/>
<name>A0A8S9SWM1_9CYAN</name>
<reference evidence="5" key="1">
    <citation type="journal article" date="2015" name="Genome Announc.">
        <title>Draft Genome Sequence of Tolypothrix boutellei Strain VB521301.</title>
        <authorList>
            <person name="Chandrababunaidu M.M."/>
            <person name="Singh D."/>
            <person name="Sen D."/>
            <person name="Bhan S."/>
            <person name="Das S."/>
            <person name="Gupta A."/>
            <person name="Adhikary S.P."/>
            <person name="Tripathy S."/>
        </authorList>
    </citation>
    <scope>NUCLEOTIDE SEQUENCE</scope>
    <source>
        <strain evidence="5">VB521301</strain>
    </source>
</reference>
<dbReference type="InterPro" id="IPR001789">
    <property type="entry name" value="Sig_transdc_resp-reg_receiver"/>
</dbReference>
<feature type="domain" description="GGDEF" evidence="4">
    <location>
        <begin position="183"/>
        <end position="315"/>
    </location>
</feature>
<keyword evidence="1" id="KW-0597">Phosphoprotein</keyword>
<dbReference type="GO" id="GO:0043709">
    <property type="term" value="P:cell adhesion involved in single-species biofilm formation"/>
    <property type="evidence" value="ECO:0007669"/>
    <property type="project" value="TreeGrafter"/>
</dbReference>
<dbReference type="Pfam" id="PF00990">
    <property type="entry name" value="GGDEF"/>
    <property type="match status" value="1"/>
</dbReference>
<dbReference type="PANTHER" id="PTHR45138:SF9">
    <property type="entry name" value="DIGUANYLATE CYCLASE DGCM-RELATED"/>
    <property type="match status" value="1"/>
</dbReference>
<evidence type="ECO:0000313" key="5">
    <source>
        <dbReference type="EMBL" id="KAF3883752.1"/>
    </source>
</evidence>
<feature type="modified residue" description="4-aspartylphosphate" evidence="1">
    <location>
        <position position="59"/>
    </location>
</feature>
<dbReference type="PROSITE" id="PS50110">
    <property type="entry name" value="RESPONSE_REGULATORY"/>
    <property type="match status" value="1"/>
</dbReference>
<dbReference type="NCBIfam" id="TIGR00254">
    <property type="entry name" value="GGDEF"/>
    <property type="match status" value="1"/>
</dbReference>
<comment type="caution">
    <text evidence="5">The sequence shown here is derived from an EMBL/GenBank/DDBJ whole genome shotgun (WGS) entry which is preliminary data.</text>
</comment>
<dbReference type="SUPFAM" id="SSF55073">
    <property type="entry name" value="Nucleotide cyclase"/>
    <property type="match status" value="1"/>
</dbReference>
<dbReference type="SMART" id="SM00448">
    <property type="entry name" value="REC"/>
    <property type="match status" value="1"/>
</dbReference>
<evidence type="ECO:0000259" key="4">
    <source>
        <dbReference type="PROSITE" id="PS50887"/>
    </source>
</evidence>
<dbReference type="Pfam" id="PF00072">
    <property type="entry name" value="Response_reg"/>
    <property type="match status" value="1"/>
</dbReference>
<dbReference type="InterPro" id="IPR043128">
    <property type="entry name" value="Rev_trsase/Diguanyl_cyclase"/>
</dbReference>
<dbReference type="PANTHER" id="PTHR45138">
    <property type="entry name" value="REGULATORY COMPONENTS OF SENSORY TRANSDUCTION SYSTEM"/>
    <property type="match status" value="1"/>
</dbReference>